<dbReference type="InterPro" id="IPR006675">
    <property type="entry name" value="HDIG_dom"/>
</dbReference>
<keyword evidence="4" id="KW-0548">Nucleotidyltransferase</keyword>
<evidence type="ECO:0000313" key="13">
    <source>
        <dbReference type="EMBL" id="MFD2550308.1"/>
    </source>
</evidence>
<name>A0ABW5KPU0_9FLAO</name>
<evidence type="ECO:0000256" key="7">
    <source>
        <dbReference type="ARBA" id="ARBA00022842"/>
    </source>
</evidence>
<evidence type="ECO:0000256" key="8">
    <source>
        <dbReference type="ARBA" id="ARBA00022884"/>
    </source>
</evidence>
<dbReference type="Gene3D" id="3.30.460.10">
    <property type="entry name" value="Beta Polymerase, domain 2"/>
    <property type="match status" value="1"/>
</dbReference>
<evidence type="ECO:0000259" key="10">
    <source>
        <dbReference type="Pfam" id="PF01743"/>
    </source>
</evidence>
<dbReference type="InterPro" id="IPR032828">
    <property type="entry name" value="PolyA_RNA-bd"/>
</dbReference>
<dbReference type="PANTHER" id="PTHR47545">
    <property type="entry name" value="MULTIFUNCTIONAL CCA PROTEIN"/>
    <property type="match status" value="1"/>
</dbReference>
<dbReference type="NCBIfam" id="TIGR00277">
    <property type="entry name" value="HDIG"/>
    <property type="match status" value="1"/>
</dbReference>
<comment type="cofactor">
    <cofactor evidence="1">
        <name>Mg(2+)</name>
        <dbReference type="ChEBI" id="CHEBI:18420"/>
    </cofactor>
</comment>
<dbReference type="SUPFAM" id="SSF81891">
    <property type="entry name" value="Poly A polymerase C-terminal region-like"/>
    <property type="match status" value="1"/>
</dbReference>
<dbReference type="InterPro" id="IPR003607">
    <property type="entry name" value="HD/PDEase_dom"/>
</dbReference>
<evidence type="ECO:0000256" key="3">
    <source>
        <dbReference type="ARBA" id="ARBA00022694"/>
    </source>
</evidence>
<evidence type="ECO:0000256" key="9">
    <source>
        <dbReference type="RuleBase" id="RU003953"/>
    </source>
</evidence>
<dbReference type="RefSeq" id="WP_376891033.1">
    <property type="nucleotide sequence ID" value="NZ_JBHULS010000001.1"/>
</dbReference>
<evidence type="ECO:0000256" key="2">
    <source>
        <dbReference type="ARBA" id="ARBA00022679"/>
    </source>
</evidence>
<sequence>MNYKNALDHQLFKIILKSATELQIDAYVIGGFVRDFLLNRGNPKDIDVVAIGSGIELARQVAKNLPNKPKVQIFKTYGTAMLRFEDVEIEFVGARKESYHENSRNPVVENGTLKDDQNRRDFTINALALSLNTTNFGDLLDPFQGVQDLENKIIRTPLNPTITYSDDPLRMMRAIRFATQLGFTIEKESLDAITKNNHRIEIITNERIVVELNKILESPKPSIGFLLLEKTGLLDHILPELTALKGIDEKEGQRHKDNFYHTLEVVDNISKNTDNVWLRWAALLHDIGKAPTKRFHKKNGWTFHAHEFEGSKMVYKLFKRLKMPLNDKMKFVQKMVFMSSRPIALSGNLVTDSAVRRLVFDAGDYVDDLMTLCEADITTKNPAKFKKYHNNFKRVRHKIIEVEARDQVRNFQPPITGEDIMTTFNIQPSKEIGIIKETIKEAILDGDIPNNYEAAFKLMLQIGDKLGLQISSNIKDPKEIEKEKEN</sequence>
<dbReference type="SUPFAM" id="SSF81301">
    <property type="entry name" value="Nucleotidyltransferase"/>
    <property type="match status" value="1"/>
</dbReference>
<evidence type="ECO:0000259" key="11">
    <source>
        <dbReference type="Pfam" id="PF01966"/>
    </source>
</evidence>
<proteinExistence type="inferred from homology"/>
<keyword evidence="7" id="KW-0460">Magnesium</keyword>
<evidence type="ECO:0000256" key="5">
    <source>
        <dbReference type="ARBA" id="ARBA00022723"/>
    </source>
</evidence>
<keyword evidence="2 9" id="KW-0808">Transferase</keyword>
<dbReference type="InterPro" id="IPR006674">
    <property type="entry name" value="HD_domain"/>
</dbReference>
<keyword evidence="5" id="KW-0479">Metal-binding</keyword>
<evidence type="ECO:0000259" key="12">
    <source>
        <dbReference type="Pfam" id="PF12627"/>
    </source>
</evidence>
<keyword evidence="3" id="KW-0819">tRNA processing</keyword>
<feature type="domain" description="tRNA nucleotidyltransferase/poly(A) polymerase RNA and SrmB- binding" evidence="12">
    <location>
        <begin position="182"/>
        <end position="243"/>
    </location>
</feature>
<reference evidence="14" key="1">
    <citation type="journal article" date="2019" name="Int. J. Syst. Evol. Microbiol.">
        <title>The Global Catalogue of Microorganisms (GCM) 10K type strain sequencing project: providing services to taxonomists for standard genome sequencing and annotation.</title>
        <authorList>
            <consortium name="The Broad Institute Genomics Platform"/>
            <consortium name="The Broad Institute Genome Sequencing Center for Infectious Disease"/>
            <person name="Wu L."/>
            <person name="Ma J."/>
        </authorList>
    </citation>
    <scope>NUCLEOTIDE SEQUENCE [LARGE SCALE GENOMIC DNA]</scope>
    <source>
        <strain evidence="14">KCTC 42587</strain>
    </source>
</reference>
<keyword evidence="8 9" id="KW-0694">RNA-binding</keyword>
<evidence type="ECO:0000256" key="6">
    <source>
        <dbReference type="ARBA" id="ARBA00022741"/>
    </source>
</evidence>
<comment type="caution">
    <text evidence="13">The sequence shown here is derived from an EMBL/GenBank/DDBJ whole genome shotgun (WGS) entry which is preliminary data.</text>
</comment>
<dbReference type="Pfam" id="PF01743">
    <property type="entry name" value="PolyA_pol"/>
    <property type="match status" value="1"/>
</dbReference>
<dbReference type="Pfam" id="PF12627">
    <property type="entry name" value="PolyA_pol_RNAbd"/>
    <property type="match status" value="1"/>
</dbReference>
<dbReference type="CDD" id="cd00077">
    <property type="entry name" value="HDc"/>
    <property type="match status" value="1"/>
</dbReference>
<feature type="domain" description="HD" evidence="11">
    <location>
        <begin position="259"/>
        <end position="333"/>
    </location>
</feature>
<feature type="domain" description="Poly A polymerase head" evidence="10">
    <location>
        <begin position="26"/>
        <end position="155"/>
    </location>
</feature>
<dbReference type="InterPro" id="IPR050124">
    <property type="entry name" value="tRNA_CCA-adding_enzyme"/>
</dbReference>
<evidence type="ECO:0000256" key="4">
    <source>
        <dbReference type="ARBA" id="ARBA00022695"/>
    </source>
</evidence>
<dbReference type="InterPro" id="IPR043519">
    <property type="entry name" value="NT_sf"/>
</dbReference>
<dbReference type="InterPro" id="IPR002646">
    <property type="entry name" value="PolA_pol_head_dom"/>
</dbReference>
<dbReference type="Gene3D" id="1.10.246.80">
    <property type="match status" value="1"/>
</dbReference>
<dbReference type="Proteomes" id="UP001597472">
    <property type="component" value="Unassembled WGS sequence"/>
</dbReference>
<accession>A0ABW5KPU0</accession>
<dbReference type="CDD" id="cd05398">
    <property type="entry name" value="NT_ClassII-CCAase"/>
    <property type="match status" value="1"/>
</dbReference>
<dbReference type="Gene3D" id="1.10.3090.10">
    <property type="entry name" value="cca-adding enzyme, domain 2"/>
    <property type="match status" value="1"/>
</dbReference>
<dbReference type="EMBL" id="JBHULS010000001">
    <property type="protein sequence ID" value="MFD2550308.1"/>
    <property type="molecule type" value="Genomic_DNA"/>
</dbReference>
<evidence type="ECO:0000256" key="1">
    <source>
        <dbReference type="ARBA" id="ARBA00001946"/>
    </source>
</evidence>
<organism evidence="13 14">
    <name type="scientific">Bizionia sediminis</name>
    <dbReference type="NCBI Taxonomy" id="1737064"/>
    <lineage>
        <taxon>Bacteria</taxon>
        <taxon>Pseudomonadati</taxon>
        <taxon>Bacteroidota</taxon>
        <taxon>Flavobacteriia</taxon>
        <taxon>Flavobacteriales</taxon>
        <taxon>Flavobacteriaceae</taxon>
        <taxon>Bizionia</taxon>
    </lineage>
</organism>
<comment type="similarity">
    <text evidence="9">Belongs to the tRNA nucleotidyltransferase/poly(A) polymerase family.</text>
</comment>
<dbReference type="Pfam" id="PF01966">
    <property type="entry name" value="HD"/>
    <property type="match status" value="1"/>
</dbReference>
<evidence type="ECO:0000313" key="14">
    <source>
        <dbReference type="Proteomes" id="UP001597472"/>
    </source>
</evidence>
<keyword evidence="14" id="KW-1185">Reference proteome</keyword>
<protein>
    <submittedName>
        <fullName evidence="13">CCA tRNA nucleotidyltransferase</fullName>
    </submittedName>
</protein>
<gene>
    <name evidence="13" type="ORF">ACFSQP_00640</name>
</gene>
<keyword evidence="6" id="KW-0547">Nucleotide-binding</keyword>